<keyword evidence="4" id="KW-0010">Activator</keyword>
<evidence type="ECO:0000256" key="1">
    <source>
        <dbReference type="ARBA" id="ARBA00009437"/>
    </source>
</evidence>
<dbReference type="Proteomes" id="UP001244552">
    <property type="component" value="Unassembled WGS sequence"/>
</dbReference>
<dbReference type="EMBL" id="JAUSVU010000026">
    <property type="protein sequence ID" value="MDQ0536383.1"/>
    <property type="molecule type" value="Genomic_DNA"/>
</dbReference>
<dbReference type="RefSeq" id="WP_209986962.1">
    <property type="nucleotide sequence ID" value="NZ_JAGINO010000020.1"/>
</dbReference>
<evidence type="ECO:0000256" key="2">
    <source>
        <dbReference type="ARBA" id="ARBA00023015"/>
    </source>
</evidence>
<dbReference type="Gene3D" id="3.40.190.10">
    <property type="entry name" value="Periplasmic binding protein-like II"/>
    <property type="match status" value="2"/>
</dbReference>
<dbReference type="InterPro" id="IPR036388">
    <property type="entry name" value="WH-like_DNA-bd_sf"/>
</dbReference>
<dbReference type="InterPro" id="IPR036390">
    <property type="entry name" value="WH_DNA-bd_sf"/>
</dbReference>
<evidence type="ECO:0000259" key="6">
    <source>
        <dbReference type="PROSITE" id="PS50931"/>
    </source>
</evidence>
<organism evidence="7 8">
    <name type="scientific">Azospirillum picis</name>
    <dbReference type="NCBI Taxonomy" id="488438"/>
    <lineage>
        <taxon>Bacteria</taxon>
        <taxon>Pseudomonadati</taxon>
        <taxon>Pseudomonadota</taxon>
        <taxon>Alphaproteobacteria</taxon>
        <taxon>Rhodospirillales</taxon>
        <taxon>Azospirillaceae</taxon>
        <taxon>Azospirillum</taxon>
    </lineage>
</organism>
<dbReference type="Pfam" id="PF03466">
    <property type="entry name" value="LysR_substrate"/>
    <property type="match status" value="1"/>
</dbReference>
<dbReference type="SUPFAM" id="SSF53850">
    <property type="entry name" value="Periplasmic binding protein-like II"/>
    <property type="match status" value="1"/>
</dbReference>
<evidence type="ECO:0000256" key="3">
    <source>
        <dbReference type="ARBA" id="ARBA00023125"/>
    </source>
</evidence>
<sequence length="306" mass="34318">MPSIQQLRYLVAVADTLSFSRAAEFCHVTQPTLSMQVKELEARLGSQLVERTRARVFLTPVGSEIARRARSILAEVEDIREIARRDDPNALQGTLQMGVVQTVGAYVLSLAMPSLRGSFPHLRVVVREDRLETLPRKLSDGVHDVLLLPDDPNHADFTSVRLIREPLHLVLPADHRLAARETVRPEDLAGETILTMERGHRLHDRIAALCREVGAIHARDYAGTTLDTLRQMVATGMGLSLLPALYVRSDVLREKLVVARPLTRGAPVRDIMMVWRRSSPRQSTYALLAETIRTCLLPWEEPEQQG</sequence>
<dbReference type="SUPFAM" id="SSF46785">
    <property type="entry name" value="Winged helix' DNA-binding domain"/>
    <property type="match status" value="1"/>
</dbReference>
<evidence type="ECO:0000313" key="8">
    <source>
        <dbReference type="Proteomes" id="UP001244552"/>
    </source>
</evidence>
<reference evidence="7 8" key="1">
    <citation type="submission" date="2023-07" db="EMBL/GenBank/DDBJ databases">
        <title>Genomic Encyclopedia of Type Strains, Phase IV (KMG-IV): sequencing the most valuable type-strain genomes for metagenomic binning, comparative biology and taxonomic classification.</title>
        <authorList>
            <person name="Goeker M."/>
        </authorList>
    </citation>
    <scope>NUCLEOTIDE SEQUENCE [LARGE SCALE GENOMIC DNA]</scope>
    <source>
        <strain evidence="7 8">DSM 19922</strain>
    </source>
</reference>
<dbReference type="InterPro" id="IPR000847">
    <property type="entry name" value="LysR_HTH_N"/>
</dbReference>
<dbReference type="CDD" id="cd08411">
    <property type="entry name" value="PBP2_OxyR"/>
    <property type="match status" value="1"/>
</dbReference>
<name>A0ABU0MSC2_9PROT</name>
<evidence type="ECO:0000256" key="4">
    <source>
        <dbReference type="ARBA" id="ARBA00023159"/>
    </source>
</evidence>
<comment type="similarity">
    <text evidence="1">Belongs to the LysR transcriptional regulatory family.</text>
</comment>
<gene>
    <name evidence="7" type="ORF">QO018_005279</name>
</gene>
<evidence type="ECO:0000256" key="5">
    <source>
        <dbReference type="ARBA" id="ARBA00023163"/>
    </source>
</evidence>
<comment type="caution">
    <text evidence="7">The sequence shown here is derived from an EMBL/GenBank/DDBJ whole genome shotgun (WGS) entry which is preliminary data.</text>
</comment>
<proteinExistence type="inferred from homology"/>
<keyword evidence="2" id="KW-0805">Transcription regulation</keyword>
<accession>A0ABU0MSC2</accession>
<feature type="domain" description="HTH lysR-type" evidence="6">
    <location>
        <begin position="2"/>
        <end position="59"/>
    </location>
</feature>
<dbReference type="PANTHER" id="PTHR30346:SF26">
    <property type="entry name" value="HYDROGEN PEROXIDE-INDUCIBLE GENES ACTIVATOR"/>
    <property type="match status" value="1"/>
</dbReference>
<keyword evidence="3" id="KW-0238">DNA-binding</keyword>
<keyword evidence="5" id="KW-0804">Transcription</keyword>
<keyword evidence="8" id="KW-1185">Reference proteome</keyword>
<dbReference type="InterPro" id="IPR005119">
    <property type="entry name" value="LysR_subst-bd"/>
</dbReference>
<dbReference type="PROSITE" id="PS50931">
    <property type="entry name" value="HTH_LYSR"/>
    <property type="match status" value="1"/>
</dbReference>
<dbReference type="PANTHER" id="PTHR30346">
    <property type="entry name" value="TRANSCRIPTIONAL DUAL REGULATOR HCAR-RELATED"/>
    <property type="match status" value="1"/>
</dbReference>
<protein>
    <submittedName>
        <fullName evidence="7">LysR family hydrogen peroxide-inducible transcriptional activator</fullName>
    </submittedName>
</protein>
<dbReference type="Gene3D" id="1.10.10.10">
    <property type="entry name" value="Winged helix-like DNA-binding domain superfamily/Winged helix DNA-binding domain"/>
    <property type="match status" value="1"/>
</dbReference>
<dbReference type="Pfam" id="PF00126">
    <property type="entry name" value="HTH_1"/>
    <property type="match status" value="1"/>
</dbReference>
<dbReference type="PRINTS" id="PR00039">
    <property type="entry name" value="HTHLYSR"/>
</dbReference>
<evidence type="ECO:0000313" key="7">
    <source>
        <dbReference type="EMBL" id="MDQ0536383.1"/>
    </source>
</evidence>